<dbReference type="Pfam" id="PF00931">
    <property type="entry name" value="NB-ARC"/>
    <property type="match status" value="1"/>
</dbReference>
<feature type="domain" description="Disease resistance protein winged helix" evidence="6">
    <location>
        <begin position="432"/>
        <end position="500"/>
    </location>
</feature>
<accession>A0AAD4VGU0</accession>
<dbReference type="InterPro" id="IPR038005">
    <property type="entry name" value="RX-like_CC"/>
</dbReference>
<keyword evidence="1" id="KW-0677">Repeat</keyword>
<reference evidence="8 9" key="1">
    <citation type="journal article" date="2022" name="G3 (Bethesda)">
        <title>Whole-genome sequence and methylome profiling of the almond [Prunus dulcis (Mill.) D.A. Webb] cultivar 'Nonpareil'.</title>
        <authorList>
            <person name="D'Amico-Willman K.M."/>
            <person name="Ouma W.Z."/>
            <person name="Meulia T."/>
            <person name="Sideli G.M."/>
            <person name="Gradziel T.M."/>
            <person name="Fresnedo-Ramirez J."/>
        </authorList>
    </citation>
    <scope>NUCLEOTIDE SEQUENCE [LARGE SCALE GENOMIC DNA]</scope>
    <source>
        <strain evidence="8">Clone GOH B32 T37-40</strain>
    </source>
</reference>
<evidence type="ECO:0008006" key="10">
    <source>
        <dbReference type="Google" id="ProtNLM"/>
    </source>
</evidence>
<dbReference type="InterPro" id="IPR042197">
    <property type="entry name" value="Apaf_helical"/>
</dbReference>
<dbReference type="Gene3D" id="3.40.50.300">
    <property type="entry name" value="P-loop containing nucleotide triphosphate hydrolases"/>
    <property type="match status" value="1"/>
</dbReference>
<dbReference type="InterPro" id="IPR055414">
    <property type="entry name" value="LRR_R13L4/SHOC2-like"/>
</dbReference>
<dbReference type="FunFam" id="3.40.50.300:FF:001091">
    <property type="entry name" value="Probable disease resistance protein At1g61300"/>
    <property type="match status" value="1"/>
</dbReference>
<evidence type="ECO:0000256" key="2">
    <source>
        <dbReference type="ARBA" id="ARBA00022741"/>
    </source>
</evidence>
<keyword evidence="9" id="KW-1185">Reference proteome</keyword>
<proteinExistence type="predicted"/>
<evidence type="ECO:0000259" key="6">
    <source>
        <dbReference type="Pfam" id="PF23559"/>
    </source>
</evidence>
<dbReference type="Gene3D" id="1.10.10.10">
    <property type="entry name" value="Winged helix-like DNA-binding domain superfamily/Winged helix DNA-binding domain"/>
    <property type="match status" value="1"/>
</dbReference>
<dbReference type="AlphaFoldDB" id="A0AAD4VGU0"/>
<dbReference type="InterPro" id="IPR044974">
    <property type="entry name" value="Disease_R_plants"/>
</dbReference>
<dbReference type="Pfam" id="PF23598">
    <property type="entry name" value="LRR_14"/>
    <property type="match status" value="1"/>
</dbReference>
<dbReference type="CDD" id="cd14798">
    <property type="entry name" value="RX-CC_like"/>
    <property type="match status" value="1"/>
</dbReference>
<dbReference type="Pfam" id="PF23559">
    <property type="entry name" value="WHD_DRP"/>
    <property type="match status" value="1"/>
</dbReference>
<gene>
    <name evidence="8" type="ORF">L3X38_033913</name>
</gene>
<evidence type="ECO:0000259" key="4">
    <source>
        <dbReference type="Pfam" id="PF00931"/>
    </source>
</evidence>
<keyword evidence="3" id="KW-0611">Plant defense</keyword>
<evidence type="ECO:0000259" key="5">
    <source>
        <dbReference type="Pfam" id="PF18052"/>
    </source>
</evidence>
<evidence type="ECO:0000313" key="8">
    <source>
        <dbReference type="EMBL" id="KAI5324840.1"/>
    </source>
</evidence>
<protein>
    <recommendedName>
        <fullName evidence="10">NB-ARC domain-containing disease resistance protein</fullName>
    </recommendedName>
</protein>
<organism evidence="8 9">
    <name type="scientific">Prunus dulcis</name>
    <name type="common">Almond</name>
    <name type="synonym">Amygdalus dulcis</name>
    <dbReference type="NCBI Taxonomy" id="3755"/>
    <lineage>
        <taxon>Eukaryota</taxon>
        <taxon>Viridiplantae</taxon>
        <taxon>Streptophyta</taxon>
        <taxon>Embryophyta</taxon>
        <taxon>Tracheophyta</taxon>
        <taxon>Spermatophyta</taxon>
        <taxon>Magnoliopsida</taxon>
        <taxon>eudicotyledons</taxon>
        <taxon>Gunneridae</taxon>
        <taxon>Pentapetalae</taxon>
        <taxon>rosids</taxon>
        <taxon>fabids</taxon>
        <taxon>Rosales</taxon>
        <taxon>Rosaceae</taxon>
        <taxon>Amygdaloideae</taxon>
        <taxon>Amygdaleae</taxon>
        <taxon>Prunus</taxon>
    </lineage>
</organism>
<dbReference type="PANTHER" id="PTHR23155">
    <property type="entry name" value="DISEASE RESISTANCE PROTEIN RP"/>
    <property type="match status" value="1"/>
</dbReference>
<evidence type="ECO:0000259" key="7">
    <source>
        <dbReference type="Pfam" id="PF23598"/>
    </source>
</evidence>
<feature type="domain" description="NB-ARC" evidence="4">
    <location>
        <begin position="172"/>
        <end position="343"/>
    </location>
</feature>
<keyword evidence="2" id="KW-0547">Nucleotide-binding</keyword>
<feature type="domain" description="Disease resistance R13L4/SHOC-2-like LRR" evidence="7">
    <location>
        <begin position="545"/>
        <end position="867"/>
    </location>
</feature>
<dbReference type="InterPro" id="IPR041118">
    <property type="entry name" value="Rx_N"/>
</dbReference>
<dbReference type="InterPro" id="IPR058922">
    <property type="entry name" value="WHD_DRP"/>
</dbReference>
<dbReference type="Gene3D" id="3.80.10.10">
    <property type="entry name" value="Ribonuclease Inhibitor"/>
    <property type="match status" value="1"/>
</dbReference>
<name>A0AAD4VGU0_PRUDU</name>
<dbReference type="InterPro" id="IPR027417">
    <property type="entry name" value="P-loop_NTPase"/>
</dbReference>
<dbReference type="Pfam" id="PF18052">
    <property type="entry name" value="Rx_N"/>
    <property type="match status" value="1"/>
</dbReference>
<evidence type="ECO:0000313" key="9">
    <source>
        <dbReference type="Proteomes" id="UP001054821"/>
    </source>
</evidence>
<dbReference type="InterPro" id="IPR032675">
    <property type="entry name" value="LRR_dom_sf"/>
</dbReference>
<dbReference type="Proteomes" id="UP001054821">
    <property type="component" value="Chromosome 6"/>
</dbReference>
<dbReference type="EMBL" id="JAJFAZ020000006">
    <property type="protein sequence ID" value="KAI5324840.1"/>
    <property type="molecule type" value="Genomic_DNA"/>
</dbReference>
<dbReference type="FunFam" id="1.10.10.10:FF:000322">
    <property type="entry name" value="Probable disease resistance protein At1g63360"/>
    <property type="match status" value="1"/>
</dbReference>
<dbReference type="SUPFAM" id="SSF52058">
    <property type="entry name" value="L domain-like"/>
    <property type="match status" value="1"/>
</dbReference>
<comment type="caution">
    <text evidence="8">The sequence shown here is derived from an EMBL/GenBank/DDBJ whole genome shotgun (WGS) entry which is preliminary data.</text>
</comment>
<dbReference type="Gene3D" id="1.10.8.430">
    <property type="entry name" value="Helical domain of apoptotic protease-activating factors"/>
    <property type="match status" value="1"/>
</dbReference>
<dbReference type="InterPro" id="IPR036388">
    <property type="entry name" value="WH-like_DNA-bd_sf"/>
</dbReference>
<dbReference type="InterPro" id="IPR002182">
    <property type="entry name" value="NB-ARC"/>
</dbReference>
<dbReference type="Gene3D" id="1.20.5.4130">
    <property type="match status" value="1"/>
</dbReference>
<sequence>MASVSAHLFIGKFVAILESEAASIAGVGDQVDEIKLELEFMEAFLADADGRNKAHTQVEEVWITSVRDLANDVENLIDEFMYYVYEQQIGGRFARWIHKTIHFPKHLWYKRQIANKLRKILVAIRAIPERNQRYRGAAAVEGKSTSEDIRRWVQHQAESSLYQKEDELVGIEGDKNMLLGWLMDEAKHQSVVSVVGMGGSGKTTLVARTFKDEIVRRHFECYAWITVSQSYVIEDLLRRLIKEFHKEKKEDMNAMSYNELLEILVNCLETKRYLVVLDDVWDVHLWEKIRFSFPDKQLGSRLVLTTRREDIASSSFGVESHVHKIQPLERSDAWELFSMKAFSSYQNKSCSPELLPLARELVEKCEGLPLAIVALSGLMSSKKSLTEWSTVYNSLNWHLTNNSLLEPMKSILLLSFNDLPYRLKQCFLYCSLFPEDHVIRNNRLIRLWIDEGFVEHVKGVTPEEVAKGYLMELIFRNMLQERFVIAHPACKMHDLLRDIALAIANKDKFCAVHDGSETVEETGALRLSIQTTNGEIGSCTGISRLRSFLVFATGVSSFSFSNKLPFDLKLLKVLDLEDIPIDNLPDGVTSLFNLKHLNLNQTLIKELPESIGQLRNLQTLNIMGSKIEELPRGISKLLNLRHLLVGGFISKFQKVIGVRIPSSISKMKKLQSLEYIKSEGNIIRLIGSMTQLTSLGITNVKERDEEDLCALIQDMKVLSRLFLFVADGEEFLRVDALSSPPPYLDRLRLVGKLEKVPHWFCSLHSLTYMRLEGSRLEEDILPHIEALPSLLYLSLINASVREELCFNRGFAKLRHLWFSDLALLTKITIEKGAMPNLEFLSIGRCLTLETLPQGIEHLTKLQRYRFDNVSEKFRESIKEGGVDHPRMLLVDERCKKYTDGEERCFWVLRVAVVAKRDGFVCGLRVVVMRENKFGGEEGELGIARVCRLGLWWWCFDSRHKEIQPDLCVQNSDGAILRTAFGAH</sequence>
<dbReference type="GO" id="GO:0043531">
    <property type="term" value="F:ADP binding"/>
    <property type="evidence" value="ECO:0007669"/>
    <property type="project" value="InterPro"/>
</dbReference>
<dbReference type="PANTHER" id="PTHR23155:SF1205">
    <property type="entry name" value="DISEASE RESISTANCE PROTEIN RPM1"/>
    <property type="match status" value="1"/>
</dbReference>
<dbReference type="PRINTS" id="PR00364">
    <property type="entry name" value="DISEASERSIST"/>
</dbReference>
<evidence type="ECO:0000256" key="1">
    <source>
        <dbReference type="ARBA" id="ARBA00022737"/>
    </source>
</evidence>
<evidence type="ECO:0000256" key="3">
    <source>
        <dbReference type="ARBA" id="ARBA00022821"/>
    </source>
</evidence>
<dbReference type="GO" id="GO:0098542">
    <property type="term" value="P:defense response to other organism"/>
    <property type="evidence" value="ECO:0007669"/>
    <property type="project" value="TreeGrafter"/>
</dbReference>
<feature type="domain" description="Disease resistance N-terminal" evidence="5">
    <location>
        <begin position="9"/>
        <end position="92"/>
    </location>
</feature>
<dbReference type="SUPFAM" id="SSF52540">
    <property type="entry name" value="P-loop containing nucleoside triphosphate hydrolases"/>
    <property type="match status" value="1"/>
</dbReference>